<keyword evidence="7 8" id="KW-0472">Membrane</keyword>
<keyword evidence="10" id="KW-1185">Reference proteome</keyword>
<dbReference type="NCBIfam" id="TIGR03426">
    <property type="entry name" value="shape_MreD"/>
    <property type="match status" value="1"/>
</dbReference>
<gene>
    <name evidence="9" type="ORF">FC75_GL000330</name>
</gene>
<comment type="subcellular location">
    <subcellularLocation>
        <location evidence="1">Cell membrane</location>
        <topology evidence="1">Multi-pass membrane protein</topology>
    </subcellularLocation>
</comment>
<dbReference type="Proteomes" id="UP000050865">
    <property type="component" value="Unassembled WGS sequence"/>
</dbReference>
<feature type="transmembrane region" description="Helical" evidence="8">
    <location>
        <begin position="109"/>
        <end position="129"/>
    </location>
</feature>
<evidence type="ECO:0000313" key="9">
    <source>
        <dbReference type="EMBL" id="KRN25598.1"/>
    </source>
</evidence>
<evidence type="ECO:0000256" key="3">
    <source>
        <dbReference type="ARBA" id="ARBA00022475"/>
    </source>
</evidence>
<evidence type="ECO:0000256" key="2">
    <source>
        <dbReference type="ARBA" id="ARBA00007776"/>
    </source>
</evidence>
<evidence type="ECO:0000256" key="4">
    <source>
        <dbReference type="ARBA" id="ARBA00022692"/>
    </source>
</evidence>
<dbReference type="PATRIC" id="fig|1423730.4.peg.346"/>
<feature type="transmembrane region" description="Helical" evidence="8">
    <location>
        <begin position="48"/>
        <end position="71"/>
    </location>
</feature>
<dbReference type="EMBL" id="AYZJ01000009">
    <property type="protein sequence ID" value="KRN25598.1"/>
    <property type="molecule type" value="Genomic_DNA"/>
</dbReference>
<feature type="transmembrane region" description="Helical" evidence="8">
    <location>
        <begin position="141"/>
        <end position="164"/>
    </location>
</feature>
<dbReference type="OrthoDB" id="2148512at2"/>
<accession>A0A0R2FBT9</accession>
<dbReference type="GO" id="GO:0005886">
    <property type="term" value="C:plasma membrane"/>
    <property type="evidence" value="ECO:0007669"/>
    <property type="project" value="UniProtKB-SubCell"/>
</dbReference>
<feature type="transmembrane region" description="Helical" evidence="8">
    <location>
        <begin position="78"/>
        <end position="97"/>
    </location>
</feature>
<protein>
    <submittedName>
        <fullName evidence="9">Cell shape determining protein</fullName>
    </submittedName>
</protein>
<organism evidence="9 10">
    <name type="scientific">Lacticaseibacillus camelliae DSM 22697 = JCM 13995</name>
    <dbReference type="NCBI Taxonomy" id="1423730"/>
    <lineage>
        <taxon>Bacteria</taxon>
        <taxon>Bacillati</taxon>
        <taxon>Bacillota</taxon>
        <taxon>Bacilli</taxon>
        <taxon>Lactobacillales</taxon>
        <taxon>Lactobacillaceae</taxon>
        <taxon>Lacticaseibacillus</taxon>
    </lineage>
</organism>
<evidence type="ECO:0000256" key="7">
    <source>
        <dbReference type="ARBA" id="ARBA00023136"/>
    </source>
</evidence>
<proteinExistence type="inferred from homology"/>
<keyword evidence="6 8" id="KW-1133">Transmembrane helix</keyword>
<reference evidence="9 10" key="1">
    <citation type="journal article" date="2015" name="Genome Announc.">
        <title>Expanding the biotechnology potential of lactobacilli through comparative genomics of 213 strains and associated genera.</title>
        <authorList>
            <person name="Sun Z."/>
            <person name="Harris H.M."/>
            <person name="McCann A."/>
            <person name="Guo C."/>
            <person name="Argimon S."/>
            <person name="Zhang W."/>
            <person name="Yang X."/>
            <person name="Jeffery I.B."/>
            <person name="Cooney J.C."/>
            <person name="Kagawa T.F."/>
            <person name="Liu W."/>
            <person name="Song Y."/>
            <person name="Salvetti E."/>
            <person name="Wrobel A."/>
            <person name="Rasinkangas P."/>
            <person name="Parkhill J."/>
            <person name="Rea M.C."/>
            <person name="O'Sullivan O."/>
            <person name="Ritari J."/>
            <person name="Douillard F.P."/>
            <person name="Paul Ross R."/>
            <person name="Yang R."/>
            <person name="Briner A.E."/>
            <person name="Felis G.E."/>
            <person name="de Vos W.M."/>
            <person name="Barrangou R."/>
            <person name="Klaenhammer T.R."/>
            <person name="Caufield P.W."/>
            <person name="Cui Y."/>
            <person name="Zhang H."/>
            <person name="O'Toole P.W."/>
        </authorList>
    </citation>
    <scope>NUCLEOTIDE SEQUENCE [LARGE SCALE GENOMIC DNA]</scope>
    <source>
        <strain evidence="9 10">DSM 22697</strain>
    </source>
</reference>
<evidence type="ECO:0000313" key="10">
    <source>
        <dbReference type="Proteomes" id="UP000050865"/>
    </source>
</evidence>
<evidence type="ECO:0000256" key="5">
    <source>
        <dbReference type="ARBA" id="ARBA00022960"/>
    </source>
</evidence>
<dbReference type="STRING" id="1423730.FC75_GL000330"/>
<dbReference type="GO" id="GO:0008360">
    <property type="term" value="P:regulation of cell shape"/>
    <property type="evidence" value="ECO:0007669"/>
    <property type="project" value="UniProtKB-KW"/>
</dbReference>
<dbReference type="AlphaFoldDB" id="A0A0R2FBT9"/>
<evidence type="ECO:0000256" key="8">
    <source>
        <dbReference type="SAM" id="Phobius"/>
    </source>
</evidence>
<name>A0A0R2FBT9_9LACO</name>
<evidence type="ECO:0000256" key="6">
    <source>
        <dbReference type="ARBA" id="ARBA00022989"/>
    </source>
</evidence>
<comment type="caution">
    <text evidence="9">The sequence shown here is derived from an EMBL/GenBank/DDBJ whole genome shotgun (WGS) entry which is preliminary data.</text>
</comment>
<keyword evidence="5" id="KW-0133">Cell shape</keyword>
<dbReference type="Pfam" id="PF04093">
    <property type="entry name" value="MreD"/>
    <property type="match status" value="1"/>
</dbReference>
<keyword evidence="3" id="KW-1003">Cell membrane</keyword>
<sequence length="176" mass="19496">MLKEKKFTKHGWVLLLLLVTLLLDGVIAQVFAQFVMAPTFTGVPQLTLIALIMTALLLPEEIYIVAIAAVFGLIFDSYYTGMLGVNALLWPLLIYVVRQLRPVVPKSPFYIGAVVVIVLTVFTLANYAVNRFLGFAQVSTITLIANHIGPSLIVNLVLFALAYLPLRQILINLRID</sequence>
<dbReference type="RefSeq" id="WP_054663609.1">
    <property type="nucleotide sequence ID" value="NZ_AYZJ01000009.1"/>
</dbReference>
<dbReference type="InterPro" id="IPR007227">
    <property type="entry name" value="Cell_shape_determining_MreD"/>
</dbReference>
<keyword evidence="4 8" id="KW-0812">Transmembrane</keyword>
<comment type="similarity">
    <text evidence="2">Belongs to the MreD family.</text>
</comment>
<evidence type="ECO:0000256" key="1">
    <source>
        <dbReference type="ARBA" id="ARBA00004651"/>
    </source>
</evidence>